<dbReference type="Gene3D" id="3.30.70.270">
    <property type="match status" value="1"/>
</dbReference>
<dbReference type="PANTHER" id="PTHR37984">
    <property type="entry name" value="PROTEIN CBG26694"/>
    <property type="match status" value="1"/>
</dbReference>
<protein>
    <recommendedName>
        <fullName evidence="4">Reverse transcriptase domain-containing protein</fullName>
    </recommendedName>
</protein>
<reference evidence="2" key="1">
    <citation type="submission" date="2025-08" db="UniProtKB">
        <authorList>
            <consortium name="Ensembl"/>
        </authorList>
    </citation>
    <scope>IDENTIFICATION</scope>
</reference>
<evidence type="ECO:0008006" key="4">
    <source>
        <dbReference type="Google" id="ProtNLM"/>
    </source>
</evidence>
<dbReference type="STRING" id="32507.ENSNBRP00000028976"/>
<organism evidence="2 3">
    <name type="scientific">Neolamprologus brichardi</name>
    <name type="common">Fairy cichlid</name>
    <name type="synonym">Lamprologus brichardi</name>
    <dbReference type="NCBI Taxonomy" id="32507"/>
    <lineage>
        <taxon>Eukaryota</taxon>
        <taxon>Metazoa</taxon>
        <taxon>Chordata</taxon>
        <taxon>Craniata</taxon>
        <taxon>Vertebrata</taxon>
        <taxon>Euteleostomi</taxon>
        <taxon>Actinopterygii</taxon>
        <taxon>Neopterygii</taxon>
        <taxon>Teleostei</taxon>
        <taxon>Neoteleostei</taxon>
        <taxon>Acanthomorphata</taxon>
        <taxon>Ovalentaria</taxon>
        <taxon>Cichlomorphae</taxon>
        <taxon>Cichliformes</taxon>
        <taxon>Cichlidae</taxon>
        <taxon>African cichlids</taxon>
        <taxon>Pseudocrenilabrinae</taxon>
        <taxon>Lamprologini</taxon>
        <taxon>Neolamprologus</taxon>
    </lineage>
</organism>
<feature type="region of interest" description="Disordered" evidence="1">
    <location>
        <begin position="1"/>
        <end position="27"/>
    </location>
</feature>
<dbReference type="SUPFAM" id="SSF56672">
    <property type="entry name" value="DNA/RNA polymerases"/>
    <property type="match status" value="1"/>
</dbReference>
<proteinExistence type="predicted"/>
<evidence type="ECO:0000313" key="3">
    <source>
        <dbReference type="Proteomes" id="UP000261580"/>
    </source>
</evidence>
<dbReference type="AlphaFoldDB" id="A0A3Q4I2J5"/>
<dbReference type="InterPro" id="IPR043502">
    <property type="entry name" value="DNA/RNA_pol_sf"/>
</dbReference>
<dbReference type="InterPro" id="IPR043128">
    <property type="entry name" value="Rev_trsase/Diguanyl_cyclase"/>
</dbReference>
<reference evidence="2" key="2">
    <citation type="submission" date="2025-09" db="UniProtKB">
        <authorList>
            <consortium name="Ensembl"/>
        </authorList>
    </citation>
    <scope>IDENTIFICATION</scope>
</reference>
<keyword evidence="3" id="KW-1185">Reference proteome</keyword>
<evidence type="ECO:0000256" key="1">
    <source>
        <dbReference type="SAM" id="MobiDB-lite"/>
    </source>
</evidence>
<dbReference type="PANTHER" id="PTHR37984:SF5">
    <property type="entry name" value="PROTEIN NYNRIN-LIKE"/>
    <property type="match status" value="1"/>
</dbReference>
<name>A0A3Q4I2J5_NEOBR</name>
<dbReference type="Ensembl" id="ENSNBRT00000029732.1">
    <property type="protein sequence ID" value="ENSNBRP00000028976.1"/>
    <property type="gene ID" value="ENSNBRG00000022088.1"/>
</dbReference>
<sequence length="123" mass="13948">MDSADSDPVQPANVPPPPMREHTLPVPENFSGDLDKCRGFITQCDLSEKCEFHIPTVSFLGFAIDRGQLRADPAKVKAVVEWPEPKTRKALQKFLGFANFYRKVIRDFVTEYCDVAVDYFHVS</sequence>
<dbReference type="InterPro" id="IPR050951">
    <property type="entry name" value="Retrovirus_Pol_polyprotein"/>
</dbReference>
<evidence type="ECO:0000313" key="2">
    <source>
        <dbReference type="Ensembl" id="ENSNBRP00000028976.1"/>
    </source>
</evidence>
<dbReference type="Proteomes" id="UP000261580">
    <property type="component" value="Unassembled WGS sequence"/>
</dbReference>
<accession>A0A3Q4I2J5</accession>